<gene>
    <name evidence="2" type="ORF">R1flu_029020</name>
</gene>
<evidence type="ECO:0000313" key="3">
    <source>
        <dbReference type="Proteomes" id="UP001605036"/>
    </source>
</evidence>
<organism evidence="2 3">
    <name type="scientific">Riccia fluitans</name>
    <dbReference type="NCBI Taxonomy" id="41844"/>
    <lineage>
        <taxon>Eukaryota</taxon>
        <taxon>Viridiplantae</taxon>
        <taxon>Streptophyta</taxon>
        <taxon>Embryophyta</taxon>
        <taxon>Marchantiophyta</taxon>
        <taxon>Marchantiopsida</taxon>
        <taxon>Marchantiidae</taxon>
        <taxon>Marchantiales</taxon>
        <taxon>Ricciaceae</taxon>
        <taxon>Riccia</taxon>
    </lineage>
</organism>
<feature type="region of interest" description="Disordered" evidence="1">
    <location>
        <begin position="1"/>
        <end position="79"/>
    </location>
</feature>
<keyword evidence="3" id="KW-1185">Reference proteome</keyword>
<evidence type="ECO:0000313" key="2">
    <source>
        <dbReference type="EMBL" id="KAL2610447.1"/>
    </source>
</evidence>
<dbReference type="Proteomes" id="UP001605036">
    <property type="component" value="Unassembled WGS sequence"/>
</dbReference>
<accession>A0ABD1XNB3</accession>
<comment type="caution">
    <text evidence="2">The sequence shown here is derived from an EMBL/GenBank/DDBJ whole genome shotgun (WGS) entry which is preliminary data.</text>
</comment>
<name>A0ABD1XNB3_9MARC</name>
<dbReference type="AlphaFoldDB" id="A0ABD1XNB3"/>
<protein>
    <submittedName>
        <fullName evidence="2">Uncharacterized protein</fullName>
    </submittedName>
</protein>
<feature type="compositionally biased region" description="Basic and acidic residues" evidence="1">
    <location>
        <begin position="28"/>
        <end position="59"/>
    </location>
</feature>
<feature type="compositionally biased region" description="Basic and acidic residues" evidence="1">
    <location>
        <begin position="70"/>
        <end position="79"/>
    </location>
</feature>
<sequence length="79" mass="8819">MQAVSDSPEERTADQSTGCAIALDAEDWDGHENKVEKGSRRSRATEDWDGRENKVEKGSRRSRATGLPPDHLRSNDQHS</sequence>
<dbReference type="EMBL" id="JBHFFA010000008">
    <property type="protein sequence ID" value="KAL2610447.1"/>
    <property type="molecule type" value="Genomic_DNA"/>
</dbReference>
<evidence type="ECO:0000256" key="1">
    <source>
        <dbReference type="SAM" id="MobiDB-lite"/>
    </source>
</evidence>
<reference evidence="2 3" key="1">
    <citation type="submission" date="2024-09" db="EMBL/GenBank/DDBJ databases">
        <title>Chromosome-scale assembly of Riccia fluitans.</title>
        <authorList>
            <person name="Paukszto L."/>
            <person name="Sawicki J."/>
            <person name="Karawczyk K."/>
            <person name="Piernik-Szablinska J."/>
            <person name="Szczecinska M."/>
            <person name="Mazdziarz M."/>
        </authorList>
    </citation>
    <scope>NUCLEOTIDE SEQUENCE [LARGE SCALE GENOMIC DNA]</scope>
    <source>
        <strain evidence="2">Rf_01</strain>
        <tissue evidence="2">Aerial parts of the thallus</tissue>
    </source>
</reference>
<proteinExistence type="predicted"/>